<protein>
    <submittedName>
        <fullName evidence="4">CDP-alcohol phosphatidyltransferase family protein</fullName>
    </submittedName>
</protein>
<dbReference type="GO" id="GO:0016020">
    <property type="term" value="C:membrane"/>
    <property type="evidence" value="ECO:0007669"/>
    <property type="project" value="InterPro"/>
</dbReference>
<dbReference type="AlphaFoldDB" id="A0A7X2T2K4"/>
<dbReference type="GO" id="GO:0008654">
    <property type="term" value="P:phospholipid biosynthetic process"/>
    <property type="evidence" value="ECO:0007669"/>
    <property type="project" value="InterPro"/>
</dbReference>
<evidence type="ECO:0000256" key="2">
    <source>
        <dbReference type="RuleBase" id="RU003750"/>
    </source>
</evidence>
<dbReference type="PROSITE" id="PS00379">
    <property type="entry name" value="CDP_ALCOHOL_P_TRANSF"/>
    <property type="match status" value="1"/>
</dbReference>
<dbReference type="InterPro" id="IPR048254">
    <property type="entry name" value="CDP_ALCOHOL_P_TRANSF_CS"/>
</dbReference>
<keyword evidence="3" id="KW-0812">Transmembrane</keyword>
<dbReference type="InterPro" id="IPR043130">
    <property type="entry name" value="CDP-OH_PTrfase_TM_dom"/>
</dbReference>
<dbReference type="Gene3D" id="1.20.120.1760">
    <property type="match status" value="1"/>
</dbReference>
<proteinExistence type="inferred from homology"/>
<accession>A0A7X2T2K4</accession>
<organism evidence="4 5">
    <name type="scientific">Inconstantimicrobium porci</name>
    <dbReference type="NCBI Taxonomy" id="2652291"/>
    <lineage>
        <taxon>Bacteria</taxon>
        <taxon>Bacillati</taxon>
        <taxon>Bacillota</taxon>
        <taxon>Clostridia</taxon>
        <taxon>Eubacteriales</taxon>
        <taxon>Clostridiaceae</taxon>
        <taxon>Inconstantimicrobium</taxon>
    </lineage>
</organism>
<reference evidence="4 5" key="1">
    <citation type="submission" date="2019-08" db="EMBL/GenBank/DDBJ databases">
        <title>In-depth cultivation of the pig gut microbiome towards novel bacterial diversity and tailored functional studies.</title>
        <authorList>
            <person name="Wylensek D."/>
            <person name="Hitch T.C.A."/>
            <person name="Clavel T."/>
        </authorList>
    </citation>
    <scope>NUCLEOTIDE SEQUENCE [LARGE SCALE GENOMIC DNA]</scope>
    <source>
        <strain evidence="4 5">WCA-383-APC-5B</strain>
    </source>
</reference>
<evidence type="ECO:0000256" key="3">
    <source>
        <dbReference type="SAM" id="Phobius"/>
    </source>
</evidence>
<keyword evidence="1 2" id="KW-0808">Transferase</keyword>
<dbReference type="Proteomes" id="UP000460287">
    <property type="component" value="Unassembled WGS sequence"/>
</dbReference>
<dbReference type="GO" id="GO:0016780">
    <property type="term" value="F:phosphotransferase activity, for other substituted phosphate groups"/>
    <property type="evidence" value="ECO:0007669"/>
    <property type="project" value="InterPro"/>
</dbReference>
<feature type="transmembrane region" description="Helical" evidence="3">
    <location>
        <begin position="83"/>
        <end position="102"/>
    </location>
</feature>
<comment type="similarity">
    <text evidence="2">Belongs to the CDP-alcohol phosphatidyltransferase class-I family.</text>
</comment>
<dbReference type="EMBL" id="VULX01000021">
    <property type="protein sequence ID" value="MSR92043.1"/>
    <property type="molecule type" value="Genomic_DNA"/>
</dbReference>
<evidence type="ECO:0000256" key="1">
    <source>
        <dbReference type="ARBA" id="ARBA00022679"/>
    </source>
</evidence>
<gene>
    <name evidence="4" type="ORF">FYJ33_11730</name>
</gene>
<dbReference type="Pfam" id="PF01066">
    <property type="entry name" value="CDP-OH_P_transf"/>
    <property type="match status" value="1"/>
</dbReference>
<keyword evidence="3" id="KW-1133">Transmembrane helix</keyword>
<evidence type="ECO:0000313" key="5">
    <source>
        <dbReference type="Proteomes" id="UP000460287"/>
    </source>
</evidence>
<keyword evidence="5" id="KW-1185">Reference proteome</keyword>
<dbReference type="InterPro" id="IPR000462">
    <property type="entry name" value="CDP-OH_P_trans"/>
</dbReference>
<sequence>MNFADFITIIRIICAVLMLIPKPLSAEFFILYALCGLSDILDGFIARKMHMQSERGARLDSIADIVFGASLAVKIIPILTIPLWMIIWIMFIVVLRSVSYIIGYKKFHAFSSLHTYTNKLTGLMLFISPVLFLFFGFIVTGCILCVTASASTVEELLITIKSKTLNRDCKTIFYS</sequence>
<feature type="transmembrane region" description="Helical" evidence="3">
    <location>
        <begin position="123"/>
        <end position="150"/>
    </location>
</feature>
<evidence type="ECO:0000313" key="4">
    <source>
        <dbReference type="EMBL" id="MSR92043.1"/>
    </source>
</evidence>
<dbReference type="RefSeq" id="WP_154531943.1">
    <property type="nucleotide sequence ID" value="NZ_JAQXTV010000245.1"/>
</dbReference>
<comment type="caution">
    <text evidence="4">The sequence shown here is derived from an EMBL/GenBank/DDBJ whole genome shotgun (WGS) entry which is preliminary data.</text>
</comment>
<name>A0A7X2T2K4_9CLOT</name>
<keyword evidence="3" id="KW-0472">Membrane</keyword>